<feature type="domain" description="CN hydrolase" evidence="6">
    <location>
        <begin position="4"/>
        <end position="233"/>
    </location>
</feature>
<evidence type="ECO:0000259" key="6">
    <source>
        <dbReference type="PROSITE" id="PS50263"/>
    </source>
</evidence>
<dbReference type="InterPro" id="IPR003010">
    <property type="entry name" value="C-N_Hydrolase"/>
</dbReference>
<dbReference type="FunFam" id="3.60.110.10:FF:000004">
    <property type="entry name" value="Carbon-nitrogen hydrolase"/>
    <property type="match status" value="1"/>
</dbReference>
<gene>
    <name evidence="7" type="ORF">CDH04_03095</name>
    <name evidence="8" type="ORF">FZC43_03095</name>
</gene>
<dbReference type="SUPFAM" id="SSF56317">
    <property type="entry name" value="Carbon-nitrogen hydrolase"/>
    <property type="match status" value="1"/>
</dbReference>
<name>A0A2Z4XX58_9GAMM</name>
<reference evidence="8 10" key="2">
    <citation type="submission" date="2019-08" db="EMBL/GenBank/DDBJ databases">
        <title>Complete genome sequences of Francisella adeliensis (FSC1325 and FSC1326).</title>
        <authorList>
            <person name="Ohrman C."/>
            <person name="Uneklint I."/>
            <person name="Vallesi A."/>
            <person name="Karlsson L."/>
            <person name="Sjodin A."/>
        </authorList>
    </citation>
    <scope>NUCLEOTIDE SEQUENCE [LARGE SCALE GENOMIC DNA]</scope>
    <source>
        <strain evidence="8 10">FSC1325</strain>
    </source>
</reference>
<evidence type="ECO:0000256" key="4">
    <source>
        <dbReference type="ARBA" id="ARBA00052904"/>
    </source>
</evidence>
<evidence type="ECO:0000313" key="9">
    <source>
        <dbReference type="Proteomes" id="UP000251120"/>
    </source>
</evidence>
<keyword evidence="10" id="KW-1185">Reference proteome</keyword>
<organism evidence="7 9">
    <name type="scientific">Francisella adeliensis</name>
    <dbReference type="NCBI Taxonomy" id="2007306"/>
    <lineage>
        <taxon>Bacteria</taxon>
        <taxon>Pseudomonadati</taxon>
        <taxon>Pseudomonadota</taxon>
        <taxon>Gammaproteobacteria</taxon>
        <taxon>Thiotrichales</taxon>
        <taxon>Francisellaceae</taxon>
        <taxon>Francisella</taxon>
    </lineage>
</organism>
<dbReference type="InterPro" id="IPR036526">
    <property type="entry name" value="C-N_Hydrolase_sf"/>
</dbReference>
<dbReference type="Gene3D" id="3.60.110.10">
    <property type="entry name" value="Carbon-nitrogen hydrolase"/>
    <property type="match status" value="1"/>
</dbReference>
<dbReference type="NCBIfam" id="NF007757">
    <property type="entry name" value="PRK10438.1"/>
    <property type="match status" value="1"/>
</dbReference>
<evidence type="ECO:0000256" key="1">
    <source>
        <dbReference type="ARBA" id="ARBA00010613"/>
    </source>
</evidence>
<reference evidence="7 9" key="1">
    <citation type="submission" date="2017-06" db="EMBL/GenBank/DDBJ databases">
        <title>Complete genome of Francisella adeliensis.</title>
        <authorList>
            <person name="Vallesi A."/>
            <person name="Sjodin A."/>
        </authorList>
    </citation>
    <scope>NUCLEOTIDE SEQUENCE [LARGE SCALE GENOMIC DNA]</scope>
    <source>
        <strain evidence="7 9">FDC440</strain>
    </source>
</reference>
<dbReference type="AlphaFoldDB" id="A0A2Z4XX58"/>
<evidence type="ECO:0000313" key="8">
    <source>
        <dbReference type="EMBL" id="QIW11690.1"/>
    </source>
</evidence>
<dbReference type="PANTHER" id="PTHR47799:SF1">
    <property type="entry name" value="OMEGA-AMIDASE YAFV"/>
    <property type="match status" value="1"/>
</dbReference>
<dbReference type="OrthoDB" id="9811121at2"/>
<evidence type="ECO:0000313" key="7">
    <source>
        <dbReference type="EMBL" id="AXA33461.1"/>
    </source>
</evidence>
<dbReference type="EMBL" id="CP021781">
    <property type="protein sequence ID" value="AXA33461.1"/>
    <property type="molecule type" value="Genomic_DNA"/>
</dbReference>
<proteinExistence type="inferred from homology"/>
<dbReference type="EMBL" id="CP043424">
    <property type="protein sequence ID" value="QIW11690.1"/>
    <property type="molecule type" value="Genomic_DNA"/>
</dbReference>
<evidence type="ECO:0000256" key="2">
    <source>
        <dbReference type="ARBA" id="ARBA00022801"/>
    </source>
</evidence>
<dbReference type="EC" id="3.5.1.3" evidence="3"/>
<dbReference type="CDD" id="cd07575">
    <property type="entry name" value="Xc-1258_like"/>
    <property type="match status" value="1"/>
</dbReference>
<dbReference type="PANTHER" id="PTHR47799">
    <property type="entry name" value="OMEGA-AMIDASE YAFV"/>
    <property type="match status" value="1"/>
</dbReference>
<dbReference type="GO" id="GO:0106008">
    <property type="term" value="F:2-oxoglutaramate amidase activity"/>
    <property type="evidence" value="ECO:0007669"/>
    <property type="project" value="TreeGrafter"/>
</dbReference>
<protein>
    <recommendedName>
        <fullName evidence="5">Omega-amidase YafV</fullName>
        <ecNumber evidence="3">3.5.1.3</ecNumber>
    </recommendedName>
</protein>
<keyword evidence="2 7" id="KW-0378">Hydrolase</keyword>
<dbReference type="InterPro" id="IPR052737">
    <property type="entry name" value="Omega-amidase_YafV"/>
</dbReference>
<dbReference type="KEGG" id="fad:CDH04_03095"/>
<accession>A0A2Z4XX58</accession>
<dbReference type="Proteomes" id="UP000681131">
    <property type="component" value="Chromosome"/>
</dbReference>
<comment type="catalytic activity">
    <reaction evidence="4">
        <text>a monoamide of a dicarboxylate + H2O = a dicarboxylate + NH4(+)</text>
        <dbReference type="Rhea" id="RHEA:11716"/>
        <dbReference type="ChEBI" id="CHEBI:15377"/>
        <dbReference type="ChEBI" id="CHEBI:28938"/>
        <dbReference type="ChEBI" id="CHEBI:28965"/>
        <dbReference type="ChEBI" id="CHEBI:77450"/>
        <dbReference type="EC" id="3.5.1.3"/>
    </reaction>
</comment>
<dbReference type="Pfam" id="PF00795">
    <property type="entry name" value="CN_hydrolase"/>
    <property type="match status" value="1"/>
</dbReference>
<dbReference type="GO" id="GO:0050152">
    <property type="term" value="F:omega-amidase activity"/>
    <property type="evidence" value="ECO:0007669"/>
    <property type="project" value="UniProtKB-EC"/>
</dbReference>
<dbReference type="Proteomes" id="UP000251120">
    <property type="component" value="Chromosome"/>
</dbReference>
<comment type="similarity">
    <text evidence="1">Belongs to the carbon-nitrogen hydrolase superfamily. NIT1/NIT2 family.</text>
</comment>
<evidence type="ECO:0000313" key="10">
    <source>
        <dbReference type="Proteomes" id="UP000681131"/>
    </source>
</evidence>
<dbReference type="RefSeq" id="WP_112869634.1">
    <property type="nucleotide sequence ID" value="NZ_CP021781.1"/>
</dbReference>
<dbReference type="PROSITE" id="PS50263">
    <property type="entry name" value="CN_HYDROLASE"/>
    <property type="match status" value="1"/>
</dbReference>
<evidence type="ECO:0000256" key="5">
    <source>
        <dbReference type="ARBA" id="ARBA00072139"/>
    </source>
</evidence>
<evidence type="ECO:0000256" key="3">
    <source>
        <dbReference type="ARBA" id="ARBA00039118"/>
    </source>
</evidence>
<sequence>MTTLKIAIIQTDITWSNKEANYKNLEQKISKLDNDVDLIVLPEMFNTGFIMNPTNEASTQEDIIAWLSSQVKNKNCAITGSAATFTDDKIANRLYFVTSDGTLHTYDKNHLFLHAGEGKKYCGGNEKKIINYKGFNILLTVCFDLRFPVFNCNNHDYDILLNVACWPESRREHWMALLKARAIENQTFVLACNRVGQDPNLSYAGDSMIIDYNGVIIAHQDFDETILYANLDKNAQIEHREKFNFLKSQDKFTLHLG</sequence>